<dbReference type="EMBL" id="CP033897">
    <property type="protein sequence ID" value="AZA11505.1"/>
    <property type="molecule type" value="Genomic_DNA"/>
</dbReference>
<keyword evidence="1" id="KW-1133">Transmembrane helix</keyword>
<reference evidence="2 3" key="1">
    <citation type="submission" date="2018-11" db="EMBL/GenBank/DDBJ databases">
        <authorList>
            <person name="Kleinhagauer T."/>
            <person name="Glaeser S.P."/>
            <person name="Spergser J."/>
            <person name="Ruckert C."/>
            <person name="Kaempfer P."/>
            <person name="Busse H.-J."/>
        </authorList>
    </citation>
    <scope>NUCLEOTIDE SEQUENCE [LARGE SCALE GENOMIC DNA]</scope>
    <source>
        <strain evidence="2 3">W8</strain>
    </source>
</reference>
<protein>
    <submittedName>
        <fullName evidence="2">Uncharacterized protein</fullName>
    </submittedName>
</protein>
<keyword evidence="1" id="KW-0472">Membrane</keyword>
<feature type="transmembrane region" description="Helical" evidence="1">
    <location>
        <begin position="20"/>
        <end position="41"/>
    </location>
</feature>
<dbReference type="AlphaFoldDB" id="A0A3G6J0D7"/>
<organism evidence="2 3">
    <name type="scientific">Corynebacterium gerontici</name>
    <dbReference type="NCBI Taxonomy" id="2079234"/>
    <lineage>
        <taxon>Bacteria</taxon>
        <taxon>Bacillati</taxon>
        <taxon>Actinomycetota</taxon>
        <taxon>Actinomycetes</taxon>
        <taxon>Mycobacteriales</taxon>
        <taxon>Corynebacteriaceae</taxon>
        <taxon>Corynebacterium</taxon>
    </lineage>
</organism>
<name>A0A3G6J0D7_9CORY</name>
<gene>
    <name evidence="2" type="ORF">CGERO_05990</name>
</gene>
<accession>A0A3G6J0D7</accession>
<feature type="transmembrane region" description="Helical" evidence="1">
    <location>
        <begin position="123"/>
        <end position="144"/>
    </location>
</feature>
<dbReference type="KEGG" id="cgk:CGERO_05990"/>
<keyword evidence="1" id="KW-0812">Transmembrane</keyword>
<proteinExistence type="predicted"/>
<dbReference type="Proteomes" id="UP000271587">
    <property type="component" value="Chromosome"/>
</dbReference>
<keyword evidence="3" id="KW-1185">Reference proteome</keyword>
<evidence type="ECO:0000256" key="1">
    <source>
        <dbReference type="SAM" id="Phobius"/>
    </source>
</evidence>
<evidence type="ECO:0000313" key="3">
    <source>
        <dbReference type="Proteomes" id="UP000271587"/>
    </source>
</evidence>
<sequence>MHETYSSTAIHARGIPLYTVIVHLSVVAPPAAALSVIVWLLTKRRLGLATIVTTDTRAAATIFAKITGARLLKQRGYSEGQPEPAADHADWATYAVMSVCAMFATAAATWFGEHRGMLTFTRVAKVLLVIYAAVSIITVVATGHGGAMLV</sequence>
<feature type="transmembrane region" description="Helical" evidence="1">
    <location>
        <begin position="91"/>
        <end position="111"/>
    </location>
</feature>
<evidence type="ECO:0000313" key="2">
    <source>
        <dbReference type="EMBL" id="AZA11505.1"/>
    </source>
</evidence>